<organism evidence="5 6">
    <name type="scientific">Gracilibacillus orientalis</name>
    <dbReference type="NCBI Taxonomy" id="334253"/>
    <lineage>
        <taxon>Bacteria</taxon>
        <taxon>Bacillati</taxon>
        <taxon>Bacillota</taxon>
        <taxon>Bacilli</taxon>
        <taxon>Bacillales</taxon>
        <taxon>Bacillaceae</taxon>
        <taxon>Gracilibacillus</taxon>
    </lineage>
</organism>
<evidence type="ECO:0000313" key="6">
    <source>
        <dbReference type="Proteomes" id="UP000198565"/>
    </source>
</evidence>
<dbReference type="RefSeq" id="WP_091484700.1">
    <property type="nucleotide sequence ID" value="NZ_FOTR01000009.1"/>
</dbReference>
<protein>
    <recommendedName>
        <fullName evidence="4">Arabinogalactan endo-beta-1,4-galactanase</fullName>
        <ecNumber evidence="4">3.2.1.89</ecNumber>
    </recommendedName>
</protein>
<evidence type="ECO:0000256" key="1">
    <source>
        <dbReference type="ARBA" id="ARBA00010687"/>
    </source>
</evidence>
<dbReference type="OrthoDB" id="9768786at2"/>
<dbReference type="EC" id="3.2.1.89" evidence="4"/>
<name>A0A1I4NW26_9BACI</name>
<dbReference type="GO" id="GO:0031218">
    <property type="term" value="F:arabinogalactan endo-1,4-beta-galactosidase activity"/>
    <property type="evidence" value="ECO:0007669"/>
    <property type="project" value="UniProtKB-EC"/>
</dbReference>
<dbReference type="AlphaFoldDB" id="A0A1I4NW26"/>
<dbReference type="InterPro" id="IPR017853">
    <property type="entry name" value="GH"/>
</dbReference>
<keyword evidence="2 4" id="KW-0378">Hydrolase</keyword>
<dbReference type="GO" id="GO:0015926">
    <property type="term" value="F:glucosidase activity"/>
    <property type="evidence" value="ECO:0007669"/>
    <property type="project" value="InterPro"/>
</dbReference>
<keyword evidence="6" id="KW-1185">Reference proteome</keyword>
<comment type="similarity">
    <text evidence="1 4">Belongs to the glycosyl hydrolase 53 family.</text>
</comment>
<sequence>MTQKDFIKGVDLSFVDEVETEGGQYYEDGKADDVIKILHRAGVNAVRLRLWHTPTGGYCNLDRTLKMAKRIKAYNMDFLLDFHYSDYWADPGKQTKPIAWENLSFDELVEAVYSYTKEVIEAFKSEDVLPDMVQIGNEITNGMLWEEGKIYKEENIGEVEIWDGIIPLIKAGLDGVKAVTTEADQIKTMIHIDRGGDNPGSRKFYDQMAIYQLDYDVIGLSYYPWWHGPYEDFEANMEDVATRYQKEIIVVEVAYPWIVPGEIPEVDDAPDFREHLVPGYPATPEGQKAYLEKLIETVKQTPDNFGKGIYYWEPCWIPSKQEWSVGHENNWSHLTLFDYEGNKLTGLEAFQESTNTEEDR</sequence>
<dbReference type="Pfam" id="PF07745">
    <property type="entry name" value="Glyco_hydro_53"/>
    <property type="match status" value="1"/>
</dbReference>
<evidence type="ECO:0000313" key="5">
    <source>
        <dbReference type="EMBL" id="SFM19507.1"/>
    </source>
</evidence>
<dbReference type="Gene3D" id="3.20.20.80">
    <property type="entry name" value="Glycosidases"/>
    <property type="match status" value="1"/>
</dbReference>
<dbReference type="PANTHER" id="PTHR34983:SF2">
    <property type="entry name" value="ENDO-BETA-1,4-GALACTANASE"/>
    <property type="match status" value="1"/>
</dbReference>
<evidence type="ECO:0000256" key="3">
    <source>
        <dbReference type="ARBA" id="ARBA00023295"/>
    </source>
</evidence>
<accession>A0A1I4NW26</accession>
<dbReference type="GO" id="GO:0045490">
    <property type="term" value="P:pectin catabolic process"/>
    <property type="evidence" value="ECO:0007669"/>
    <property type="project" value="TreeGrafter"/>
</dbReference>
<dbReference type="InterPro" id="IPR011683">
    <property type="entry name" value="Glyco_hydro_53"/>
</dbReference>
<reference evidence="6" key="1">
    <citation type="submission" date="2016-10" db="EMBL/GenBank/DDBJ databases">
        <authorList>
            <person name="Varghese N."/>
            <person name="Submissions S."/>
        </authorList>
    </citation>
    <scope>NUCLEOTIDE SEQUENCE [LARGE SCALE GENOMIC DNA]</scope>
    <source>
        <strain evidence="6">CGMCC 1.4250</strain>
    </source>
</reference>
<keyword evidence="3 4" id="KW-0326">Glycosidase</keyword>
<dbReference type="PANTHER" id="PTHR34983">
    <property type="entry name" value="ARABINOGALACTAN ENDO-BETA-1,4-GALACTANASE A"/>
    <property type="match status" value="1"/>
</dbReference>
<dbReference type="Proteomes" id="UP000198565">
    <property type="component" value="Unassembled WGS sequence"/>
</dbReference>
<comment type="catalytic activity">
    <reaction evidence="4">
        <text>The enzyme specifically hydrolyzes (1-&gt;4)-beta-D-galactosidic linkages in type I arabinogalactans.</text>
        <dbReference type="EC" id="3.2.1.89"/>
    </reaction>
</comment>
<dbReference type="STRING" id="334253.SAMN04487943_109177"/>
<gene>
    <name evidence="5" type="ORF">SAMN04487943_109177</name>
</gene>
<evidence type="ECO:0000256" key="4">
    <source>
        <dbReference type="RuleBase" id="RU361192"/>
    </source>
</evidence>
<dbReference type="SUPFAM" id="SSF51445">
    <property type="entry name" value="(Trans)glycosidases"/>
    <property type="match status" value="1"/>
</dbReference>
<dbReference type="EMBL" id="FOTR01000009">
    <property type="protein sequence ID" value="SFM19507.1"/>
    <property type="molecule type" value="Genomic_DNA"/>
</dbReference>
<proteinExistence type="inferred from homology"/>
<evidence type="ECO:0000256" key="2">
    <source>
        <dbReference type="ARBA" id="ARBA00022801"/>
    </source>
</evidence>